<dbReference type="GO" id="GO:0002161">
    <property type="term" value="F:aminoacyl-tRNA deacylase activity"/>
    <property type="evidence" value="ECO:0007669"/>
    <property type="project" value="InterPro"/>
</dbReference>
<dbReference type="InterPro" id="IPR015413">
    <property type="entry name" value="Methionyl/Leucyl_tRNA_Synth"/>
</dbReference>
<accession>A0A090N353</accession>
<dbReference type="EMBL" id="CAID01000004">
    <property type="protein sequence ID" value="CEF97518.1"/>
    <property type="molecule type" value="Genomic_DNA"/>
</dbReference>
<name>A0A090N353_OSTTA</name>
<dbReference type="AlphaFoldDB" id="A0A090N353"/>
<dbReference type="EC" id="6.1.1.4" evidence="2"/>
<comment type="caution">
    <text evidence="15">The sequence shown here is derived from an EMBL/GenBank/DDBJ whole genome shotgun (WGS) entry which is preliminary data.</text>
</comment>
<dbReference type="InterPro" id="IPR002300">
    <property type="entry name" value="aa-tRNA-synth_Ia"/>
</dbReference>
<sequence>MSAPADAPRNTARRDLLLDLQRRAQARWEETKAFEVDAPARASEAESEAKFFGNFPYPYMNGLLHLGHAFSLSKLEFASAYHRLKGDRTLFPFAFHCTGMPIKACADKITKEIAQYGNPPVFPDESELAAAAEAKAAKEAANAGPTDPTKFVAKKSKASAKKGTQSTQWGIMQASGIPEDEIPSFADSMHWLNYFPPLAKRDVAAMGCQVDWRRSFITTDANPFYDAFVRWQFNTLKKIGKIVKAKRYAVYSPIDGQPCADHDRASGEGVGPQEYLLIKMAVYEECLTGDLAPLKGKKVFLAAATLRPETMYGQTNCWILPDGDYGAYELANGEVLVMCERAALNLSYQEQFAEEGKPKCLLSFKGQALIGCVVESPRAVLKKIYCLPMMTILMNKGTGVVTSVPSDSPDDFMALSDLKAKAGLREKFGVKDEWVMPFEVVPCINIPEFGDACAPKVCAELKIQSQNDRTKLDEAKHRTYLKGFTDGIMLLGEHKGKPVKEAKPIIRQEMIDDKTGLVYSEPERTVMSRSGGECVVALTDQWYLEYGEESWKLRADKCLENMNCYHEEARNGFIHTLGWLRQWACSRSFGLGTRMPWDPQYLIESLSDSTIYMAYYTVAHLLQGGDMFGNARPSVEPELMTDAVWDAIFLGTEKPDENVFPRDLLDRMINEFNYWYPFDLRVSGKDLIQNHLSFAIYNHTAIWEDKKMWPRAFRTNGHLLLNNEKMSKSTGNFKTLKQAIEEFSADAMRFSLADAGDTVEDANFVEDTANAAILRLTKEIAWYEEQNADIEADKLRKTAPNKFIDRVFANAMNIAIAQTQANYENMMFREALKTGFYDLQSARDAYRLMSAEEGGMQVDLVKRFMEVQTLLLAPICPHTCEHIYGQLLMKEGSVTNAGFPVGEPEDTALTAANKYLGDLITNMRKGIAKCTAPPKKGPKGPPKSVKSATVFIASEFVGWRAICLGILSECYEAKMKSFPPVPEILEKVKGSELAGDANFKNVMKMVMPFIKYKMDETNVAGVSALSLKSIFNEIDVLSENIDFIKRALHVPEVRICLTTSDNVGSKADEATPGSPAFEFEVVEDVTEGNNLAEGLARVLLN</sequence>
<dbReference type="RefSeq" id="XP_022838733.1">
    <property type="nucleotide sequence ID" value="XM_022984466.1"/>
</dbReference>
<evidence type="ECO:0000256" key="8">
    <source>
        <dbReference type="ARBA" id="ARBA00030520"/>
    </source>
</evidence>
<reference evidence="15 16" key="2">
    <citation type="journal article" date="2014" name="BMC Genomics">
        <title>An improved genome of the model marine alga Ostreococcus tauri unfolds by assessing Illumina de novo assemblies.</title>
        <authorList>
            <person name="Blanc-Mathieu R."/>
            <person name="Verhelst B."/>
            <person name="Derelle E."/>
            <person name="Rombauts S."/>
            <person name="Bouget F.Y."/>
            <person name="Carre I."/>
            <person name="Chateau A."/>
            <person name="Eyre-Walker A."/>
            <person name="Grimsley N."/>
            <person name="Moreau H."/>
            <person name="Piegu B."/>
            <person name="Rivals E."/>
            <person name="Schackwitz W."/>
            <person name="Van de Peer Y."/>
            <person name="Piganeau G."/>
        </authorList>
    </citation>
    <scope>NUCLEOTIDE SEQUENCE [LARGE SCALE GENOMIC DNA]</scope>
    <source>
        <strain evidence="16">OTTH 0595 / CCAP 157/2 / RCC745</strain>
    </source>
</reference>
<dbReference type="InterPro" id="IPR013155">
    <property type="entry name" value="M/V/L/I-tRNA-synth_anticd-bd"/>
</dbReference>
<dbReference type="Pfam" id="PF09334">
    <property type="entry name" value="tRNA-synt_1g"/>
    <property type="match status" value="1"/>
</dbReference>
<keyword evidence="5 10" id="KW-0067">ATP-binding</keyword>
<evidence type="ECO:0000259" key="14">
    <source>
        <dbReference type="Pfam" id="PF24810"/>
    </source>
</evidence>
<evidence type="ECO:0000256" key="9">
    <source>
        <dbReference type="ARBA" id="ARBA00047469"/>
    </source>
</evidence>
<dbReference type="InParanoid" id="A0A090N353"/>
<keyword evidence="16" id="KW-1185">Reference proteome</keyword>
<dbReference type="Gene3D" id="3.90.740.10">
    <property type="entry name" value="Valyl/Leucyl/Isoleucyl-tRNA synthetase, editing domain"/>
    <property type="match status" value="1"/>
</dbReference>
<dbReference type="GO" id="GO:0006429">
    <property type="term" value="P:leucyl-tRNA aminoacylation"/>
    <property type="evidence" value="ECO:0007669"/>
    <property type="project" value="InterPro"/>
</dbReference>
<dbReference type="SUPFAM" id="SSF50677">
    <property type="entry name" value="ValRS/IleRS/LeuRS editing domain"/>
    <property type="match status" value="1"/>
</dbReference>
<gene>
    <name evidence="15" type="ORF">OT_ostta04g01660</name>
</gene>
<feature type="domain" description="Methionyl/Valyl/Leucyl/Isoleucyl-tRNA synthetase anticodon-binding" evidence="12">
    <location>
        <begin position="805"/>
        <end position="926"/>
    </location>
</feature>
<dbReference type="Pfam" id="PF24810">
    <property type="entry name" value="RBD_LARS1"/>
    <property type="match status" value="1"/>
</dbReference>
<dbReference type="InterPro" id="IPR001412">
    <property type="entry name" value="aa-tRNA-synth_I_CS"/>
</dbReference>
<dbReference type="FunCoup" id="A0A090N353">
    <property type="interactions" value="2000"/>
</dbReference>
<dbReference type="KEGG" id="ota:OT_ostta04g01660"/>
<evidence type="ECO:0000313" key="16">
    <source>
        <dbReference type="Proteomes" id="UP000009170"/>
    </source>
</evidence>
<protein>
    <recommendedName>
        <fullName evidence="2">leucine--tRNA ligase</fullName>
        <ecNumber evidence="2">6.1.1.4</ecNumber>
    </recommendedName>
    <alternativeName>
        <fullName evidence="8">Leucyl-tRNA synthetase</fullName>
    </alternativeName>
</protein>
<evidence type="ECO:0000256" key="1">
    <source>
        <dbReference type="ARBA" id="ARBA00005594"/>
    </source>
</evidence>
<dbReference type="CDD" id="cd07959">
    <property type="entry name" value="Anticodon_Ia_Leu_AEc"/>
    <property type="match status" value="1"/>
</dbReference>
<evidence type="ECO:0000256" key="5">
    <source>
        <dbReference type="ARBA" id="ARBA00022840"/>
    </source>
</evidence>
<dbReference type="OrthoDB" id="10249672at2759"/>
<evidence type="ECO:0000259" key="11">
    <source>
        <dbReference type="Pfam" id="PF00133"/>
    </source>
</evidence>
<dbReference type="GO" id="GO:0004823">
    <property type="term" value="F:leucine-tRNA ligase activity"/>
    <property type="evidence" value="ECO:0007669"/>
    <property type="project" value="UniProtKB-EC"/>
</dbReference>
<dbReference type="InterPro" id="IPR009080">
    <property type="entry name" value="tRNAsynth_Ia_anticodon-bd"/>
</dbReference>
<feature type="domain" description="Aminoacyl-tRNA synthetase class Ia" evidence="11">
    <location>
        <begin position="191"/>
        <end position="596"/>
    </location>
</feature>
<dbReference type="NCBIfam" id="TIGR00395">
    <property type="entry name" value="leuS_arch"/>
    <property type="match status" value="1"/>
</dbReference>
<dbReference type="GO" id="GO:0048608">
    <property type="term" value="P:reproductive structure development"/>
    <property type="evidence" value="ECO:0007669"/>
    <property type="project" value="UniProtKB-ARBA"/>
</dbReference>
<dbReference type="InterPro" id="IPR009008">
    <property type="entry name" value="Val/Leu/Ile-tRNA-synth_edit"/>
</dbReference>
<dbReference type="InterPro" id="IPR055416">
    <property type="entry name" value="RBD_LARS1"/>
</dbReference>
<evidence type="ECO:0000256" key="7">
    <source>
        <dbReference type="ARBA" id="ARBA00023146"/>
    </source>
</evidence>
<evidence type="ECO:0000256" key="2">
    <source>
        <dbReference type="ARBA" id="ARBA00013164"/>
    </source>
</evidence>
<evidence type="ECO:0000259" key="13">
    <source>
        <dbReference type="Pfam" id="PF09334"/>
    </source>
</evidence>
<keyword evidence="7 10" id="KW-0030">Aminoacyl-tRNA synthetase</keyword>
<dbReference type="GeneID" id="9833879"/>
<dbReference type="SUPFAM" id="SSF52374">
    <property type="entry name" value="Nucleotidylyl transferase"/>
    <property type="match status" value="1"/>
</dbReference>
<dbReference type="Gene3D" id="3.40.50.620">
    <property type="entry name" value="HUPs"/>
    <property type="match status" value="1"/>
</dbReference>
<keyword evidence="3 10" id="KW-0436">Ligase</keyword>
<dbReference type="PROSITE" id="PS00178">
    <property type="entry name" value="AA_TRNA_LIGASE_I"/>
    <property type="match status" value="1"/>
</dbReference>
<feature type="domain" description="Leucine--tRNA ligase RagD-binding" evidence="14">
    <location>
        <begin position="952"/>
        <end position="1028"/>
    </location>
</feature>
<dbReference type="Proteomes" id="UP000009170">
    <property type="component" value="Unassembled WGS sequence"/>
</dbReference>
<dbReference type="FunFam" id="3.90.740.10:FF:000001">
    <property type="entry name" value="Leucine--tRNA ligase, cytoplasmic"/>
    <property type="match status" value="1"/>
</dbReference>
<dbReference type="PANTHER" id="PTHR45794">
    <property type="entry name" value="LEUCYL-TRNA SYNTHETASE"/>
    <property type="match status" value="1"/>
</dbReference>
<dbReference type="GO" id="GO:0005524">
    <property type="term" value="F:ATP binding"/>
    <property type="evidence" value="ECO:0007669"/>
    <property type="project" value="UniProtKB-KW"/>
</dbReference>
<proteinExistence type="inferred from homology"/>
<dbReference type="Pfam" id="PF00133">
    <property type="entry name" value="tRNA-synt_1"/>
    <property type="match status" value="2"/>
</dbReference>
<evidence type="ECO:0000256" key="6">
    <source>
        <dbReference type="ARBA" id="ARBA00022917"/>
    </source>
</evidence>
<keyword evidence="4 10" id="KW-0547">Nucleotide-binding</keyword>
<feature type="domain" description="Methionyl/Leucyl tRNA synthetase" evidence="13">
    <location>
        <begin position="681"/>
        <end position="769"/>
    </location>
</feature>
<dbReference type="FunFam" id="1.10.730.10:FF:000020">
    <property type="entry name" value="Leucine--tRNA ligase cytoplasmic"/>
    <property type="match status" value="1"/>
</dbReference>
<comment type="catalytic activity">
    <reaction evidence="9">
        <text>tRNA(Leu) + L-leucine + ATP = L-leucyl-tRNA(Leu) + AMP + diphosphate</text>
        <dbReference type="Rhea" id="RHEA:11688"/>
        <dbReference type="Rhea" id="RHEA-COMP:9613"/>
        <dbReference type="Rhea" id="RHEA-COMP:9622"/>
        <dbReference type="ChEBI" id="CHEBI:30616"/>
        <dbReference type="ChEBI" id="CHEBI:33019"/>
        <dbReference type="ChEBI" id="CHEBI:57427"/>
        <dbReference type="ChEBI" id="CHEBI:78442"/>
        <dbReference type="ChEBI" id="CHEBI:78494"/>
        <dbReference type="ChEBI" id="CHEBI:456215"/>
        <dbReference type="EC" id="6.1.1.4"/>
    </reaction>
</comment>
<dbReference type="STRING" id="70448.A0A090N353"/>
<evidence type="ECO:0000313" key="15">
    <source>
        <dbReference type="EMBL" id="CEF97518.1"/>
    </source>
</evidence>
<organism evidence="15 16">
    <name type="scientific">Ostreococcus tauri</name>
    <name type="common">Marine green alga</name>
    <dbReference type="NCBI Taxonomy" id="70448"/>
    <lineage>
        <taxon>Eukaryota</taxon>
        <taxon>Viridiplantae</taxon>
        <taxon>Chlorophyta</taxon>
        <taxon>Mamiellophyceae</taxon>
        <taxon>Mamiellales</taxon>
        <taxon>Bathycoccaceae</taxon>
        <taxon>Ostreococcus</taxon>
    </lineage>
</organism>
<evidence type="ECO:0000256" key="4">
    <source>
        <dbReference type="ARBA" id="ARBA00022741"/>
    </source>
</evidence>
<dbReference type="PANTHER" id="PTHR45794:SF1">
    <property type="entry name" value="LEUCINE--TRNA LIGASE, CYTOPLASMIC"/>
    <property type="match status" value="1"/>
</dbReference>
<dbReference type="InterPro" id="IPR004493">
    <property type="entry name" value="Leu-tRNA-synth_Ia_arc/euk"/>
</dbReference>
<dbReference type="Pfam" id="PF08264">
    <property type="entry name" value="Anticodon_1"/>
    <property type="match status" value="1"/>
</dbReference>
<evidence type="ECO:0000256" key="10">
    <source>
        <dbReference type="RuleBase" id="RU363035"/>
    </source>
</evidence>
<evidence type="ECO:0000259" key="12">
    <source>
        <dbReference type="Pfam" id="PF08264"/>
    </source>
</evidence>
<reference evidence="16" key="1">
    <citation type="journal article" date="2006" name="Proc. Natl. Acad. Sci. U.S.A.">
        <title>Genome analysis of the smallest free-living eukaryote Ostreococcus tauri unveils many unique features.</title>
        <authorList>
            <person name="Derelle E."/>
            <person name="Ferraz C."/>
            <person name="Rombauts S."/>
            <person name="Rouze P."/>
            <person name="Worden A.Z."/>
            <person name="Robbens S."/>
            <person name="Partensky F."/>
            <person name="Degroeve S."/>
            <person name="Echeynie S."/>
            <person name="Cooke R."/>
            <person name="Saeys Y."/>
            <person name="Wuyts J."/>
            <person name="Jabbari K."/>
            <person name="Bowler C."/>
            <person name="Panaud O."/>
            <person name="Piegu B."/>
            <person name="Ball S.G."/>
            <person name="Ral J.-P."/>
            <person name="Bouget F.-Y."/>
            <person name="Piganeau G."/>
            <person name="De Baets B."/>
            <person name="Picard A."/>
            <person name="Delseny M."/>
            <person name="Demaille J."/>
            <person name="Van de Peer Y."/>
            <person name="Moreau H."/>
        </authorList>
    </citation>
    <scope>NUCLEOTIDE SEQUENCE [LARGE SCALE GENOMIC DNA]</scope>
    <source>
        <strain evidence="16">OTTH 0595 / CCAP 157/2 / RCC745</strain>
    </source>
</reference>
<dbReference type="Gene3D" id="1.10.730.10">
    <property type="entry name" value="Isoleucyl-tRNA Synthetase, Domain 1"/>
    <property type="match status" value="1"/>
</dbReference>
<dbReference type="InterPro" id="IPR014729">
    <property type="entry name" value="Rossmann-like_a/b/a_fold"/>
</dbReference>
<dbReference type="SUPFAM" id="SSF47323">
    <property type="entry name" value="Anticodon-binding domain of a subclass of class I aminoacyl-tRNA synthetases"/>
    <property type="match status" value="1"/>
</dbReference>
<dbReference type="GO" id="GO:0009791">
    <property type="term" value="P:post-embryonic development"/>
    <property type="evidence" value="ECO:0007669"/>
    <property type="project" value="UniProtKB-ARBA"/>
</dbReference>
<feature type="domain" description="Aminoacyl-tRNA synthetase class Ia" evidence="11">
    <location>
        <begin position="25"/>
        <end position="108"/>
    </location>
</feature>
<comment type="similarity">
    <text evidence="1 10">Belongs to the class-I aminoacyl-tRNA synthetase family.</text>
</comment>
<keyword evidence="6 10" id="KW-0648">Protein biosynthesis</keyword>
<evidence type="ECO:0000256" key="3">
    <source>
        <dbReference type="ARBA" id="ARBA00022598"/>
    </source>
</evidence>